<dbReference type="EMBL" id="JAYKXP010000135">
    <property type="protein sequence ID" value="KAK7023570.1"/>
    <property type="molecule type" value="Genomic_DNA"/>
</dbReference>
<feature type="compositionally biased region" description="Low complexity" evidence="1">
    <location>
        <begin position="894"/>
        <end position="912"/>
    </location>
</feature>
<reference evidence="2 3" key="1">
    <citation type="submission" date="2024-01" db="EMBL/GenBank/DDBJ databases">
        <title>A draft genome for a cacao thread blight-causing isolate of Paramarasmius palmivorus.</title>
        <authorList>
            <person name="Baruah I.K."/>
            <person name="Bukari Y."/>
            <person name="Amoako-Attah I."/>
            <person name="Meinhardt L.W."/>
            <person name="Bailey B.A."/>
            <person name="Cohen S.P."/>
        </authorList>
    </citation>
    <scope>NUCLEOTIDE SEQUENCE [LARGE SCALE GENOMIC DNA]</scope>
    <source>
        <strain evidence="2 3">GH-12</strain>
    </source>
</reference>
<dbReference type="Proteomes" id="UP001383192">
    <property type="component" value="Unassembled WGS sequence"/>
</dbReference>
<accession>A0AAW0BBQ5</accession>
<organism evidence="2 3">
    <name type="scientific">Paramarasmius palmivorus</name>
    <dbReference type="NCBI Taxonomy" id="297713"/>
    <lineage>
        <taxon>Eukaryota</taxon>
        <taxon>Fungi</taxon>
        <taxon>Dikarya</taxon>
        <taxon>Basidiomycota</taxon>
        <taxon>Agaricomycotina</taxon>
        <taxon>Agaricomycetes</taxon>
        <taxon>Agaricomycetidae</taxon>
        <taxon>Agaricales</taxon>
        <taxon>Marasmiineae</taxon>
        <taxon>Marasmiaceae</taxon>
        <taxon>Paramarasmius</taxon>
    </lineage>
</organism>
<protein>
    <submittedName>
        <fullName evidence="2">Uncharacterized protein</fullName>
    </submittedName>
</protein>
<feature type="compositionally biased region" description="Basic and acidic residues" evidence="1">
    <location>
        <begin position="870"/>
        <end position="891"/>
    </location>
</feature>
<dbReference type="AlphaFoldDB" id="A0AAW0BBQ5"/>
<evidence type="ECO:0000313" key="2">
    <source>
        <dbReference type="EMBL" id="KAK7023570.1"/>
    </source>
</evidence>
<comment type="caution">
    <text evidence="2">The sequence shown here is derived from an EMBL/GenBank/DDBJ whole genome shotgun (WGS) entry which is preliminary data.</text>
</comment>
<name>A0AAW0BBQ5_9AGAR</name>
<feature type="compositionally biased region" description="Low complexity" evidence="1">
    <location>
        <begin position="919"/>
        <end position="931"/>
    </location>
</feature>
<sequence>MPKLSPADAAFVDLLKPSVLDGFRKTIFNDSYVNANPEWFSGYDWIDIVALKRYLDIPQTREIVSTDLSIKTEEIVTNLHNISTAASSSLAAPQLAIKVEPNEGVVRVPASSNEVKLVTHIENGREVFELLSEDSEEEGAVSAKGAASMKDSPHSNSELVWVESNTYWEDEGQHSGICTGRTSFSITTETRVQHLERLRFLPSLWPIPQTPTAFLLDLTDSPCDIKGKDGELINLDNLIKNHDNDSWTSYTGVSDSKVKVQFEPGQPSVQCRRARLYCNGVYACSRVPSNVVNVTRYDLDLSQRDAILRLEDQNRAGEGGTKESAAAIFLNVVHSKKCSAVDEAGNHCDGQQIVKQFEDESLSHQYIMICSRSTSSYSSSGHLYHFIPAIVDAETLIKIANDHRVSDGSSKDTPPCGRVVSPRVGARKKHCDRTHISNGVVESKSPMVVQKCKAMRTIFVPLDSSIRKAIIVHGKNNTPHSHPIPVLEKATYTVQEAYASVVRAHGVLGATVQKVDNASSTSILLDGKMPAEFSPALQNKRAKREIIRKEKLNVHSQGLGIPGVVDLQVRDQNKPVEERYVHRVSLDDSGGVLIFTCYTRLLKLIHEVTSFEGDTAFKRLRDLNEWEMVIYYKKLTRAVTIMRVYLNRASTEHFTLMFDGVRNLVLNLTGRPMAFKRFQKDGNLLCMNTDMEAAQVLGAGASFLKTNDPSYSGITTVDASIFVQYFVKLCLVHVKRGINDFRSQLSSQDYEHLISFMTHIKSQLDLLKFDEWIRHHNNKKLTGEGQHHWSNDLTDTQLTIVEGIEKARNIDLKVIQELEIAEKTGVLTNPHNGLHQRLSRNIKRQTKAVEKSREATAQATTISRLQETIEKEKHMEKEAKARRKELEEQLKSARQGSGQSRRSGSLQGSLKVSGRKTTKSTSSSSGRVKVSNDAVTDSRPDDANFTLNSEDTSGVDGFVSDIVHNHDSDEPDSASVVGNFNIFEGLALDTTLIETQGLGENFDQFDQSFLDVPLASSSFASVQDSLDQGQVTVGSMPEEYDSERLLDSGFVWPDNHTGQVGLGELGADFYNLPDATVSTSSLFSNGSMENLVGSHYSESRSLSDFQMEPLPSDSEYLSEGGYSDAFSHSSGFDGAGYSGLDSYSMDDLSFMHVAGNTSSILNSTTTSFQEPIQQSLSPFHDLLDIPSPPSSPNRFDERLPVPPSPLSEHDAGMEPYHGVKETKKRRRTGDALALDEAQVIEGTRARKRTNKSLGISGVCDNE</sequence>
<feature type="compositionally biased region" description="Basic and acidic residues" evidence="1">
    <location>
        <begin position="1207"/>
        <end position="1221"/>
    </location>
</feature>
<evidence type="ECO:0000313" key="3">
    <source>
        <dbReference type="Proteomes" id="UP001383192"/>
    </source>
</evidence>
<feature type="region of interest" description="Disordered" evidence="1">
    <location>
        <begin position="870"/>
        <end position="951"/>
    </location>
</feature>
<keyword evidence="3" id="KW-1185">Reference proteome</keyword>
<proteinExistence type="predicted"/>
<feature type="region of interest" description="Disordered" evidence="1">
    <location>
        <begin position="1186"/>
        <end position="1230"/>
    </location>
</feature>
<evidence type="ECO:0000256" key="1">
    <source>
        <dbReference type="SAM" id="MobiDB-lite"/>
    </source>
</evidence>
<gene>
    <name evidence="2" type="ORF">VNI00_016656</name>
</gene>